<dbReference type="PANTHER" id="PTHR21505:SF8">
    <property type="entry name" value="DPT-YFP REPRESSOR BY OVEREXPRESSION, ISOFORM D-RELATED"/>
    <property type="match status" value="1"/>
</dbReference>
<feature type="region of interest" description="Disordered" evidence="1">
    <location>
        <begin position="42"/>
        <end position="119"/>
    </location>
</feature>
<protein>
    <recommendedName>
        <fullName evidence="4">MADF domain-containing protein</fullName>
    </recommendedName>
</protein>
<evidence type="ECO:0008006" key="4">
    <source>
        <dbReference type="Google" id="ProtNLM"/>
    </source>
</evidence>
<proteinExistence type="predicted"/>
<organism evidence="2 3">
    <name type="scientific">Cryptolaemus montrouzieri</name>
    <dbReference type="NCBI Taxonomy" id="559131"/>
    <lineage>
        <taxon>Eukaryota</taxon>
        <taxon>Metazoa</taxon>
        <taxon>Ecdysozoa</taxon>
        <taxon>Arthropoda</taxon>
        <taxon>Hexapoda</taxon>
        <taxon>Insecta</taxon>
        <taxon>Pterygota</taxon>
        <taxon>Neoptera</taxon>
        <taxon>Endopterygota</taxon>
        <taxon>Coleoptera</taxon>
        <taxon>Polyphaga</taxon>
        <taxon>Cucujiformia</taxon>
        <taxon>Coccinelloidea</taxon>
        <taxon>Coccinellidae</taxon>
        <taxon>Scymninae</taxon>
        <taxon>Scymnini</taxon>
        <taxon>Cryptolaemus</taxon>
    </lineage>
</organism>
<feature type="compositionally biased region" description="Acidic residues" evidence="1">
    <location>
        <begin position="53"/>
        <end position="63"/>
    </location>
</feature>
<evidence type="ECO:0000313" key="2">
    <source>
        <dbReference type="EMBL" id="KAL3290038.1"/>
    </source>
</evidence>
<dbReference type="AlphaFoldDB" id="A0ABD2PGB0"/>
<dbReference type="Proteomes" id="UP001516400">
    <property type="component" value="Unassembled WGS sequence"/>
</dbReference>
<keyword evidence="3" id="KW-1185">Reference proteome</keyword>
<dbReference type="PANTHER" id="PTHR21505">
    <property type="entry name" value="MADF DOMAIN-CONTAINING PROTEIN-RELATED"/>
    <property type="match status" value="1"/>
</dbReference>
<evidence type="ECO:0000313" key="3">
    <source>
        <dbReference type="Proteomes" id="UP001516400"/>
    </source>
</evidence>
<gene>
    <name evidence="2" type="ORF">HHI36_023410</name>
</gene>
<evidence type="ECO:0000256" key="1">
    <source>
        <dbReference type="SAM" id="MobiDB-lite"/>
    </source>
</evidence>
<comment type="caution">
    <text evidence="2">The sequence shown here is derived from an EMBL/GenBank/DDBJ whole genome shotgun (WGS) entry which is preliminary data.</text>
</comment>
<name>A0ABD2PGB0_9CUCU</name>
<sequence length="119" mass="13425">MRTAWRREHMKVLNSKRSGTGTEDVYEPTLWYYELLQFIADQETPRPTKSNVEEEDIFQDSETEVSSGEELLIMENDPQSLASSLPGSKVSTDYNSHLSSVPSNRRSGSRKANLGNNVA</sequence>
<reference evidence="2 3" key="1">
    <citation type="journal article" date="2021" name="BMC Biol.">
        <title>Horizontally acquired antibacterial genes associated with adaptive radiation of ladybird beetles.</title>
        <authorList>
            <person name="Li H.S."/>
            <person name="Tang X.F."/>
            <person name="Huang Y.H."/>
            <person name="Xu Z.Y."/>
            <person name="Chen M.L."/>
            <person name="Du X.Y."/>
            <person name="Qiu B.Y."/>
            <person name="Chen P.T."/>
            <person name="Zhang W."/>
            <person name="Slipinski A."/>
            <person name="Escalona H.E."/>
            <person name="Waterhouse R.M."/>
            <person name="Zwick A."/>
            <person name="Pang H."/>
        </authorList>
    </citation>
    <scope>NUCLEOTIDE SEQUENCE [LARGE SCALE GENOMIC DNA]</scope>
    <source>
        <strain evidence="2">SYSU2018</strain>
    </source>
</reference>
<accession>A0ABD2PGB0</accession>
<feature type="compositionally biased region" description="Polar residues" evidence="1">
    <location>
        <begin position="77"/>
        <end position="106"/>
    </location>
</feature>
<dbReference type="EMBL" id="JABFTP020000186">
    <property type="protein sequence ID" value="KAL3290038.1"/>
    <property type="molecule type" value="Genomic_DNA"/>
</dbReference>